<evidence type="ECO:0000256" key="1">
    <source>
        <dbReference type="SAM" id="MobiDB-lite"/>
    </source>
</evidence>
<evidence type="ECO:0000313" key="3">
    <source>
        <dbReference type="Proteomes" id="UP000201155"/>
    </source>
</evidence>
<dbReference type="GeneID" id="26637701"/>
<name>A0A0H4TF62_9CAUD</name>
<proteinExistence type="predicted"/>
<organism evidence="2 3">
    <name type="scientific">Mycobacterium phage Ovechkin</name>
    <dbReference type="NCBI Taxonomy" id="1673889"/>
    <lineage>
        <taxon>Viruses</taxon>
        <taxon>Duplodnaviria</taxon>
        <taxon>Heunggongvirae</taxon>
        <taxon>Uroviricota</taxon>
        <taxon>Caudoviricetes</taxon>
        <taxon>Gracegardnervirinae</taxon>
        <taxon>Cheoctovirus</taxon>
        <taxon>Cheoctovirus ovechkin</taxon>
    </lineage>
</organism>
<feature type="region of interest" description="Disordered" evidence="1">
    <location>
        <begin position="1"/>
        <end position="60"/>
    </location>
</feature>
<protein>
    <submittedName>
        <fullName evidence="2">Uncharacterized protein</fullName>
    </submittedName>
</protein>
<keyword evidence="3" id="KW-1185">Reference proteome</keyword>
<dbReference type="Pfam" id="PF24212">
    <property type="entry name" value="DUF7433"/>
    <property type="match status" value="1"/>
</dbReference>
<reference evidence="2 3" key="1">
    <citation type="submission" date="2015-05" db="EMBL/GenBank/DDBJ databases">
        <authorList>
            <person name="Brusko S."/>
            <person name="Campbell R.A."/>
            <person name="Rubia G.C."/>
            <person name="Walstead R.N."/>
            <person name="Shah Z.V."/>
            <person name="Tahir R."/>
            <person name="Serrano M.G."/>
            <person name="Buck G."/>
            <person name="Lee V."/>
            <person name="Wang Y."/>
            <person name="Carvalho R."/>
            <person name="Voegtly L."/>
            <person name="Shi R."/>
            <person name="Duckworth R."/>
            <person name="Johnson A."/>
            <person name="Loviza R."/>
            <person name="Walstead R."/>
            <person name="Shah Z."/>
            <person name="Kiflezghi M."/>
            <person name="Wade K."/>
            <person name="Delesalle V.A."/>
            <person name="Bradley K.W."/>
            <person name="Asai D.J."/>
            <person name="Bowman C.A."/>
            <person name="Russell D.A."/>
            <person name="Pope W.H."/>
            <person name="Jacobs-Sera D."/>
            <person name="Hendrix R.W."/>
            <person name="Hatfull G.F."/>
        </authorList>
    </citation>
    <scope>NUCLEOTIDE SEQUENCE [LARGE SCALE GENOMIC DNA]</scope>
</reference>
<gene>
    <name evidence="2" type="ORF">PBI_OVECHKIN_68</name>
</gene>
<accession>A0A0H4TF62</accession>
<dbReference type="RefSeq" id="YP_009211232.1">
    <property type="nucleotide sequence ID" value="NC_028937.1"/>
</dbReference>
<dbReference type="InterPro" id="IPR055856">
    <property type="entry name" value="DUF7433"/>
</dbReference>
<dbReference type="Proteomes" id="UP000201155">
    <property type="component" value="Segment"/>
</dbReference>
<dbReference type="EMBL" id="KR824843">
    <property type="protein sequence ID" value="AKQ06970.1"/>
    <property type="molecule type" value="Genomic_DNA"/>
</dbReference>
<evidence type="ECO:0000313" key="2">
    <source>
        <dbReference type="EMBL" id="AKQ06970.1"/>
    </source>
</evidence>
<dbReference type="KEGG" id="vg:26637701"/>
<dbReference type="OrthoDB" id="16696at10239"/>
<sequence length="116" mass="12709">MPDVPIGFTGTRDAMPQVRRPDGDDPAMNASEDGLEPLGEAPDITPAATGQRARRRAGSLDDRRVEVINADETVLTVLVYPDGNVRLRTDQPQSWVIETLQTLADSLRERADREGV</sequence>